<dbReference type="EMBL" id="MT144348">
    <property type="protein sequence ID" value="QJA52548.1"/>
    <property type="molecule type" value="Genomic_DNA"/>
</dbReference>
<evidence type="ECO:0000313" key="2">
    <source>
        <dbReference type="EMBL" id="QJI02472.1"/>
    </source>
</evidence>
<dbReference type="AlphaFoldDB" id="A0A6H1ZYG4"/>
<reference evidence="1" key="1">
    <citation type="submission" date="2020-03" db="EMBL/GenBank/DDBJ databases">
        <title>The deep terrestrial virosphere.</title>
        <authorList>
            <person name="Holmfeldt K."/>
            <person name="Nilsson E."/>
            <person name="Simone D."/>
            <person name="Lopez-Fernandez M."/>
            <person name="Wu X."/>
            <person name="de Brujin I."/>
            <person name="Lundin D."/>
            <person name="Andersson A."/>
            <person name="Bertilsson S."/>
            <person name="Dopson M."/>
        </authorList>
    </citation>
    <scope>NUCLEOTIDE SEQUENCE</scope>
    <source>
        <strain evidence="1">TM448A02797</strain>
        <strain evidence="2">TM448B03261</strain>
    </source>
</reference>
<proteinExistence type="predicted"/>
<protein>
    <submittedName>
        <fullName evidence="1">Uncharacterized protein</fullName>
    </submittedName>
</protein>
<name>A0A6H1ZYG4_9ZZZZ</name>
<organism evidence="1">
    <name type="scientific">viral metagenome</name>
    <dbReference type="NCBI Taxonomy" id="1070528"/>
    <lineage>
        <taxon>unclassified sequences</taxon>
        <taxon>metagenomes</taxon>
        <taxon>organismal metagenomes</taxon>
    </lineage>
</organism>
<gene>
    <name evidence="1" type="ORF">TM448A02797_0015</name>
    <name evidence="2" type="ORF">TM448B03261_0011</name>
</gene>
<dbReference type="EMBL" id="MT145004">
    <property type="protein sequence ID" value="QJI02472.1"/>
    <property type="molecule type" value="Genomic_DNA"/>
</dbReference>
<evidence type="ECO:0000313" key="1">
    <source>
        <dbReference type="EMBL" id="QJA52548.1"/>
    </source>
</evidence>
<sequence length="75" mass="8691">MEVIQLTQKDKLKEIIKVLNEKGVQEINAPTAIKLFCEFYGVKPVTAQDYLREMVLFGFLERPIEGAFFKIKKVD</sequence>
<accession>A0A6H1ZYG4</accession>